<name>A0A1S8TD57_9CLOT</name>
<organism evidence="6 7">
    <name type="scientific">Clostridium puniceum</name>
    <dbReference type="NCBI Taxonomy" id="29367"/>
    <lineage>
        <taxon>Bacteria</taxon>
        <taxon>Bacillati</taxon>
        <taxon>Bacillota</taxon>
        <taxon>Clostridia</taxon>
        <taxon>Eubacteriales</taxon>
        <taxon>Clostridiaceae</taxon>
        <taxon>Clostridium</taxon>
    </lineage>
</organism>
<protein>
    <recommendedName>
        <fullName evidence="5">Cobalt-precorrin-5B C(1)-methyltransferase</fullName>
        <ecNumber evidence="5">2.1.1.195</ecNumber>
    </recommendedName>
    <alternativeName>
        <fullName evidence="5">Cobalt-precorrin-6A synthase</fullName>
    </alternativeName>
</protein>
<comment type="pathway">
    <text evidence="5">Cofactor biosynthesis; adenosylcobalamin biosynthesis; cob(II)yrinate a,c-diamide from sirohydrochlorin (anaerobic route): step 6/10.</text>
</comment>
<gene>
    <name evidence="5" type="primary">cbiD</name>
    <name evidence="6" type="ORF">CLPUN_31410</name>
</gene>
<dbReference type="Gene3D" id="3.30.2110.10">
    <property type="entry name" value="CbiD-like"/>
    <property type="match status" value="1"/>
</dbReference>
<evidence type="ECO:0000256" key="1">
    <source>
        <dbReference type="ARBA" id="ARBA00022573"/>
    </source>
</evidence>
<comment type="caution">
    <text evidence="6">The sequence shown here is derived from an EMBL/GenBank/DDBJ whole genome shotgun (WGS) entry which is preliminary data.</text>
</comment>
<comment type="function">
    <text evidence="5">Catalyzes the methylation of C-1 in cobalt-precorrin-5B to form cobalt-precorrin-6A.</text>
</comment>
<dbReference type="STRING" id="29367.CLPUN_31410"/>
<dbReference type="PIRSF" id="PIRSF026782">
    <property type="entry name" value="CbiD"/>
    <property type="match status" value="1"/>
</dbReference>
<evidence type="ECO:0000256" key="3">
    <source>
        <dbReference type="ARBA" id="ARBA00022679"/>
    </source>
</evidence>
<dbReference type="GO" id="GO:0032259">
    <property type="term" value="P:methylation"/>
    <property type="evidence" value="ECO:0007669"/>
    <property type="project" value="UniProtKB-KW"/>
</dbReference>
<keyword evidence="2 5" id="KW-0489">Methyltransferase</keyword>
<dbReference type="SUPFAM" id="SSF111342">
    <property type="entry name" value="CbiD-like"/>
    <property type="match status" value="1"/>
</dbReference>
<dbReference type="InterPro" id="IPR002748">
    <property type="entry name" value="CbiD"/>
</dbReference>
<dbReference type="RefSeq" id="WP_077848211.1">
    <property type="nucleotide sequence ID" value="NZ_LZZM01000182.1"/>
</dbReference>
<keyword evidence="3 5" id="KW-0808">Transferase</keyword>
<dbReference type="HAMAP" id="MF_00787">
    <property type="entry name" value="CbiD"/>
    <property type="match status" value="1"/>
</dbReference>
<keyword evidence="4 5" id="KW-0949">S-adenosyl-L-methionine</keyword>
<reference evidence="6 7" key="1">
    <citation type="submission" date="2016-05" db="EMBL/GenBank/DDBJ databases">
        <title>Microbial solvent formation.</title>
        <authorList>
            <person name="Poehlein A."/>
            <person name="Montoya Solano J.D."/>
            <person name="Flitsch S."/>
            <person name="Krabben P."/>
            <person name="Duerre P."/>
            <person name="Daniel R."/>
        </authorList>
    </citation>
    <scope>NUCLEOTIDE SEQUENCE [LARGE SCALE GENOMIC DNA]</scope>
    <source>
        <strain evidence="6 7">DSM 2619</strain>
    </source>
</reference>
<evidence type="ECO:0000313" key="6">
    <source>
        <dbReference type="EMBL" id="OOM75676.1"/>
    </source>
</evidence>
<dbReference type="PANTHER" id="PTHR35863">
    <property type="entry name" value="COBALT-PRECORRIN-5B C(1)-METHYLTRANSFERASE"/>
    <property type="match status" value="1"/>
</dbReference>
<evidence type="ECO:0000256" key="4">
    <source>
        <dbReference type="ARBA" id="ARBA00022691"/>
    </source>
</evidence>
<keyword evidence="7" id="KW-1185">Reference proteome</keyword>
<evidence type="ECO:0000256" key="5">
    <source>
        <dbReference type="HAMAP-Rule" id="MF_00787"/>
    </source>
</evidence>
<dbReference type="AlphaFoldDB" id="A0A1S8TD57"/>
<dbReference type="OrthoDB" id="6439987at2"/>
<dbReference type="UniPathway" id="UPA00148">
    <property type="reaction ID" value="UER00227"/>
</dbReference>
<comment type="catalytic activity">
    <reaction evidence="5">
        <text>Co-precorrin-5B + S-adenosyl-L-methionine = Co-precorrin-6A + S-adenosyl-L-homocysteine</text>
        <dbReference type="Rhea" id="RHEA:26285"/>
        <dbReference type="ChEBI" id="CHEBI:57856"/>
        <dbReference type="ChEBI" id="CHEBI:59789"/>
        <dbReference type="ChEBI" id="CHEBI:60063"/>
        <dbReference type="ChEBI" id="CHEBI:60064"/>
        <dbReference type="EC" id="2.1.1.195"/>
    </reaction>
</comment>
<accession>A0A1S8TD57</accession>
<dbReference type="PANTHER" id="PTHR35863:SF1">
    <property type="entry name" value="COBALT-PRECORRIN-5B C(1)-METHYLTRANSFERASE"/>
    <property type="match status" value="1"/>
</dbReference>
<dbReference type="EC" id="2.1.1.195" evidence="5"/>
<dbReference type="Proteomes" id="UP000190890">
    <property type="component" value="Unassembled WGS sequence"/>
</dbReference>
<proteinExistence type="inferred from homology"/>
<dbReference type="NCBIfam" id="TIGR00312">
    <property type="entry name" value="cbiD"/>
    <property type="match status" value="1"/>
</dbReference>
<comment type="similarity">
    <text evidence="5">Belongs to the CbiD family.</text>
</comment>
<evidence type="ECO:0000256" key="2">
    <source>
        <dbReference type="ARBA" id="ARBA00022603"/>
    </source>
</evidence>
<dbReference type="Pfam" id="PF01888">
    <property type="entry name" value="CbiD"/>
    <property type="match status" value="1"/>
</dbReference>
<evidence type="ECO:0000313" key="7">
    <source>
        <dbReference type="Proteomes" id="UP000190890"/>
    </source>
</evidence>
<sequence length="411" mass="45012">MFEMYIETGGERLKCGYTTGSCSAGAAKAATMLLFDKAETLSEIEIASPKGINILMPIESIVKFKNYVECTILKDGGDDPDITNGIEIKAIVRRITDEIAIDIGKCTDVSEQIKTDGQQKSYKKISNLKKSTEEFNEFKDFNSIILKGGIGVGTVTKDGLFVSKGEPAINPVPRRMIKEEILKVLPKGEKVEVTISVPQGVEIAKKTFNPRLGIEGGISIIGTTGIVHPMSEESLKASIKLEITQKALNNERLILAFGSIGDNYAKECGFKEEEIVICSNFIGFALETCVYCKVKSIIIVGHIGKMSKIAYGCFNTHSRVTGVRLEVLALELALLGYNISLVEKVLKEKTCEGAVKMLGDGYSKLYENIGNKIVSRISEYIHGELEINAAIYYGASKPILLWKSEGFTYNN</sequence>
<dbReference type="EMBL" id="LZZM01000182">
    <property type="protein sequence ID" value="OOM75676.1"/>
    <property type="molecule type" value="Genomic_DNA"/>
</dbReference>
<dbReference type="GO" id="GO:0043780">
    <property type="term" value="F:cobalt-precorrin-5B C1-methyltransferase activity"/>
    <property type="evidence" value="ECO:0007669"/>
    <property type="project" value="RHEA"/>
</dbReference>
<dbReference type="GO" id="GO:0019251">
    <property type="term" value="P:anaerobic cobalamin biosynthetic process"/>
    <property type="evidence" value="ECO:0007669"/>
    <property type="project" value="UniProtKB-UniRule"/>
</dbReference>
<keyword evidence="1 5" id="KW-0169">Cobalamin biosynthesis</keyword>
<dbReference type="InterPro" id="IPR036074">
    <property type="entry name" value="CbiD_sf"/>
</dbReference>